<evidence type="ECO:0008006" key="3">
    <source>
        <dbReference type="Google" id="ProtNLM"/>
    </source>
</evidence>
<dbReference type="EMBL" id="JADBDY010000001">
    <property type="protein sequence ID" value="MBE1457906.1"/>
    <property type="molecule type" value="Genomic_DNA"/>
</dbReference>
<protein>
    <recommendedName>
        <fullName evidence="3">HEAT repeat-containing protein</fullName>
    </recommendedName>
</protein>
<proteinExistence type="predicted"/>
<comment type="caution">
    <text evidence="1">The sequence shown here is derived from an EMBL/GenBank/DDBJ whole genome shotgun (WGS) entry which is preliminary data.</text>
</comment>
<gene>
    <name evidence="1" type="ORF">H4W79_002120</name>
</gene>
<dbReference type="Proteomes" id="UP000598217">
    <property type="component" value="Unassembled WGS sequence"/>
</dbReference>
<dbReference type="RefSeq" id="WP_191270794.1">
    <property type="nucleotide sequence ID" value="NZ_BMXJ01000004.1"/>
</dbReference>
<accession>A0ABR9HFV4</accession>
<name>A0ABR9HFV4_9ACTN</name>
<evidence type="ECO:0000313" key="1">
    <source>
        <dbReference type="EMBL" id="MBE1457906.1"/>
    </source>
</evidence>
<sequence>MSSHHPQAPSPRLFSARPVSLLPTEELARRALDSPLMRATVGLSRWCGPVTPVDADGLPDLHDTLTAINEFGLWPRTLCRDPERRSAWTAKITSPAQAEDFLIPWHTARHLGMIECGAGQARPAPELERWLGSTGRVLHWWTLAFHQCAERALRGTAGLDPRTALGRLYESPDGARVPLRLVTQEILPARQTHYLPTRHPPWSTALLTRALWQLNDAGAVALGWHTPGTDTTGAHGHRPEPAWVQLTDLGRFGIRQLLLAEEQPAPLTEEFIRLGADEFLDALADFSPDGQLVALTAWLDARPPDRALREIVSASSGPGLALRRWNATMALGSISSRIEPELRALLRSRDPTVVSLASVVLLASRMLTAPEQDGLTSAYGHWTAIDMFAAATCLGETGLKSFLGSEAAEGIDRFLLNDVPRLWNPEHPETREVLRLLGRHHPDPSIAARARAAETHAPPPA</sequence>
<organism evidence="1 2">
    <name type="scientific">Nocardiopsis terrae</name>
    <dbReference type="NCBI Taxonomy" id="372655"/>
    <lineage>
        <taxon>Bacteria</taxon>
        <taxon>Bacillati</taxon>
        <taxon>Actinomycetota</taxon>
        <taxon>Actinomycetes</taxon>
        <taxon>Streptosporangiales</taxon>
        <taxon>Nocardiopsidaceae</taxon>
        <taxon>Nocardiopsis</taxon>
    </lineage>
</organism>
<reference evidence="1 2" key="1">
    <citation type="submission" date="2020-10" db="EMBL/GenBank/DDBJ databases">
        <title>Sequencing the genomes of 1000 actinobacteria strains.</title>
        <authorList>
            <person name="Klenk H.-P."/>
        </authorList>
    </citation>
    <scope>NUCLEOTIDE SEQUENCE [LARGE SCALE GENOMIC DNA]</scope>
    <source>
        <strain evidence="1 2">DSM 45157</strain>
    </source>
</reference>
<evidence type="ECO:0000313" key="2">
    <source>
        <dbReference type="Proteomes" id="UP000598217"/>
    </source>
</evidence>
<keyword evidence="2" id="KW-1185">Reference proteome</keyword>